<dbReference type="AlphaFoldDB" id="A0A173MEK9"/>
<reference evidence="3" key="1">
    <citation type="submission" date="2017-01" db="EMBL/GenBank/DDBJ databases">
        <authorList>
            <person name="Varghese N."/>
            <person name="Submissions S."/>
        </authorList>
    </citation>
    <scope>NUCLEOTIDE SEQUENCE [LARGE SCALE GENOMIC DNA]</scope>
    <source>
        <strain evidence="3">DSM 21054</strain>
    </source>
</reference>
<dbReference type="OrthoDB" id="9792011at2"/>
<organism evidence="2 3">
    <name type="scientific">Filimonas lacunae</name>
    <dbReference type="NCBI Taxonomy" id="477680"/>
    <lineage>
        <taxon>Bacteria</taxon>
        <taxon>Pseudomonadati</taxon>
        <taxon>Bacteroidota</taxon>
        <taxon>Chitinophagia</taxon>
        <taxon>Chitinophagales</taxon>
        <taxon>Chitinophagaceae</taxon>
        <taxon>Filimonas</taxon>
    </lineage>
</organism>
<evidence type="ECO:0000313" key="3">
    <source>
        <dbReference type="Proteomes" id="UP000186917"/>
    </source>
</evidence>
<evidence type="ECO:0000313" key="2">
    <source>
        <dbReference type="EMBL" id="SIT24261.1"/>
    </source>
</evidence>
<dbReference type="EMBL" id="FTOR01000006">
    <property type="protein sequence ID" value="SIT24261.1"/>
    <property type="molecule type" value="Genomic_DNA"/>
</dbReference>
<evidence type="ECO:0000259" key="1">
    <source>
        <dbReference type="Pfam" id="PF14344"/>
    </source>
</evidence>
<feature type="domain" description="DUF4397" evidence="1">
    <location>
        <begin position="72"/>
        <end position="158"/>
    </location>
</feature>
<dbReference type="RefSeq" id="WP_076380312.1">
    <property type="nucleotide sequence ID" value="NZ_AP017422.1"/>
</dbReference>
<sequence length="245" mass="26862">MKLKNIITVLTFGVLASCNKEAEMQPAPAVSYLMFYNGVADFYGLNSLVLVNNTYGGSLDYNNNGRGLVGAFNASSYRITDTGRYRIAFTGTPDTSGKADKIIEGVYHFEAAQHYTLYLADSLGYYETLVSKDDVTTDKANARLRLIHLGADAGPVQVKIDSLPVEGLDNTRFRQVTKYASVPPAVKPGIRIVYTDADTGEERILIRKSFPLEAGKCYTMILRGYKAPADGNVNKTINLSTIINF</sequence>
<dbReference type="InterPro" id="IPR025510">
    <property type="entry name" value="DUF4397"/>
</dbReference>
<proteinExistence type="predicted"/>
<dbReference type="PROSITE" id="PS51257">
    <property type="entry name" value="PROKAR_LIPOPROTEIN"/>
    <property type="match status" value="1"/>
</dbReference>
<name>A0A173MEK9_9BACT</name>
<keyword evidence="3" id="KW-1185">Reference proteome</keyword>
<gene>
    <name evidence="2" type="ORF">SAMN05421788_10696</name>
</gene>
<dbReference type="Proteomes" id="UP000186917">
    <property type="component" value="Unassembled WGS sequence"/>
</dbReference>
<dbReference type="KEGG" id="fln:FLA_2039"/>
<dbReference type="STRING" id="477680.SAMN05421788_10696"/>
<dbReference type="Pfam" id="PF14344">
    <property type="entry name" value="DUF4397"/>
    <property type="match status" value="1"/>
</dbReference>
<protein>
    <recommendedName>
        <fullName evidence="1">DUF4397 domain-containing protein</fullName>
    </recommendedName>
</protein>
<accession>A0A173MEK9</accession>